<organism evidence="1 2">
    <name type="scientific">Helicobacter fennelliae MRY12-0050</name>
    <dbReference type="NCBI Taxonomy" id="1325130"/>
    <lineage>
        <taxon>Bacteria</taxon>
        <taxon>Pseudomonadati</taxon>
        <taxon>Campylobacterota</taxon>
        <taxon>Epsilonproteobacteria</taxon>
        <taxon>Campylobacterales</taxon>
        <taxon>Helicobacteraceae</taxon>
        <taxon>Helicobacter</taxon>
    </lineage>
</organism>
<gene>
    <name evidence="1" type="ORF">HFN_1576</name>
</gene>
<dbReference type="GO" id="GO:0016020">
    <property type="term" value="C:membrane"/>
    <property type="evidence" value="ECO:0007669"/>
    <property type="project" value="InterPro"/>
</dbReference>
<dbReference type="RefSeq" id="WP_023946264.1">
    <property type="nucleotide sequence ID" value="NZ_BASD01000003.1"/>
</dbReference>
<dbReference type="Pfam" id="PF02694">
    <property type="entry name" value="UPF0060"/>
    <property type="match status" value="1"/>
</dbReference>
<accession>T1DUX4</accession>
<comment type="caution">
    <text evidence="1">The sequence shown here is derived from an EMBL/GenBank/DDBJ whole genome shotgun (WGS) entry which is preliminary data.</text>
</comment>
<keyword evidence="2" id="KW-1185">Reference proteome</keyword>
<dbReference type="AlphaFoldDB" id="T1DUX4"/>
<dbReference type="STRING" id="1325130.HFN_1576"/>
<dbReference type="Proteomes" id="UP000018143">
    <property type="component" value="Unassembled WGS sequence"/>
</dbReference>
<dbReference type="EMBL" id="BASD01000003">
    <property type="protein sequence ID" value="GAD18017.1"/>
    <property type="molecule type" value="Genomic_DNA"/>
</dbReference>
<name>T1DUX4_9HELI</name>
<dbReference type="InterPro" id="IPR003844">
    <property type="entry name" value="UPF0060"/>
</dbReference>
<evidence type="ECO:0000313" key="2">
    <source>
        <dbReference type="Proteomes" id="UP000018143"/>
    </source>
</evidence>
<evidence type="ECO:0000313" key="1">
    <source>
        <dbReference type="EMBL" id="GAD18017.1"/>
    </source>
</evidence>
<protein>
    <submittedName>
        <fullName evidence="1">Uncharacterized protein</fullName>
    </submittedName>
</protein>
<proteinExistence type="predicted"/>
<sequence length="52" mass="5957">MRASERFCSLTKAKKVLENCLLEAGGGYLVWIWLKEQKPLYLRFLGLVALSL</sequence>
<reference evidence="1 2" key="1">
    <citation type="journal article" date="2013" name="Genome Announc.">
        <title>Draft Genome Sequence of Helicobacter fennelliae Strain MRY12-0050, Isolated from a Bacteremia Patient.</title>
        <authorList>
            <person name="Rimbara E."/>
            <person name="Matsui M."/>
            <person name="Mori S."/>
            <person name="Suzuki S."/>
            <person name="Suzuki M."/>
            <person name="Kim H."/>
            <person name="Sekizuka T."/>
            <person name="Kuroda M."/>
            <person name="Shibayama K."/>
        </authorList>
    </citation>
    <scope>NUCLEOTIDE SEQUENCE [LARGE SCALE GENOMIC DNA]</scope>
    <source>
        <strain evidence="1 2">MRY12-0050</strain>
    </source>
</reference>